<evidence type="ECO:0000313" key="3">
    <source>
        <dbReference type="EMBL" id="QDT31707.1"/>
    </source>
</evidence>
<feature type="coiled-coil region" evidence="1">
    <location>
        <begin position="36"/>
        <end position="63"/>
    </location>
</feature>
<feature type="signal peptide" evidence="2">
    <location>
        <begin position="1"/>
        <end position="26"/>
    </location>
</feature>
<evidence type="ECO:0000313" key="4">
    <source>
        <dbReference type="Proteomes" id="UP000315724"/>
    </source>
</evidence>
<dbReference type="SUPFAM" id="SSF56935">
    <property type="entry name" value="Porins"/>
    <property type="match status" value="1"/>
</dbReference>
<dbReference type="Gene3D" id="2.40.160.10">
    <property type="entry name" value="Porin"/>
    <property type="match status" value="1"/>
</dbReference>
<dbReference type="KEGG" id="tpol:Mal48_09420"/>
<organism evidence="3 4">
    <name type="scientific">Thalassoglobus polymorphus</name>
    <dbReference type="NCBI Taxonomy" id="2527994"/>
    <lineage>
        <taxon>Bacteria</taxon>
        <taxon>Pseudomonadati</taxon>
        <taxon>Planctomycetota</taxon>
        <taxon>Planctomycetia</taxon>
        <taxon>Planctomycetales</taxon>
        <taxon>Planctomycetaceae</taxon>
        <taxon>Thalassoglobus</taxon>
    </lineage>
</organism>
<protein>
    <submittedName>
        <fullName evidence="3">Phosphate-selective porin O and P</fullName>
    </submittedName>
</protein>
<dbReference type="InterPro" id="IPR010870">
    <property type="entry name" value="Porin_O/P"/>
</dbReference>
<dbReference type="Pfam" id="PF07396">
    <property type="entry name" value="Porin_O_P"/>
    <property type="match status" value="1"/>
</dbReference>
<gene>
    <name evidence="3" type="ORF">Mal48_09420</name>
</gene>
<keyword evidence="2" id="KW-0732">Signal</keyword>
<sequence precursor="true">MHFVNKKAIVALTLVAGLAFCNFSSAEEPQKLDPQVQALIQRLEAAEKQIQSLTVELSEVKEGQVVSRPFPETSKEPSQVPVPAGTLPLEVEGIFGSEQSEFALEAESVRPPSVEQTFFPAVGQEELTAFEEAITTPDNVDQRLSALEDGWKELDKAWSSFDSAQKKMKADAAKKPTFQIGGRIHADYWDFVNSSQGINNFEHPDMMLPNFGDPPEDRALFRRIRLEMKGDILETMLWRIQVDFNNPSNAEIKDAYFGFKELPLNQQLLIGNQKRPLGLDHLNSSRFNVFMERPFVVEAFNEDARRPGIAMYGYSDDESLNWRYGAYMLESVARTGRVIGQSSQMSLNARVSGSPWYDKASGGRGYFHWGLAGMVARPDGDRDDSDTNFNEARFRTRAATRSDRRWLNTDRIVGAENYEIIGLESIFNVGPFQAVSEYQHTWLQRETGEDLQFGGAYFYLSYFLTGEHIPYTRTSGTIGRVKPFENFFLVDNCFGGHSTGWGAWNVAVRYDYLDLSDKDILGGVGTAWTTALNWYWTPYSKVQFDASYGKIRDHEPVDGYTGGHYFLLGTRFAVDF</sequence>
<reference evidence="3 4" key="1">
    <citation type="submission" date="2019-02" db="EMBL/GenBank/DDBJ databases">
        <title>Deep-cultivation of Planctomycetes and their phenomic and genomic characterization uncovers novel biology.</title>
        <authorList>
            <person name="Wiegand S."/>
            <person name="Jogler M."/>
            <person name="Boedeker C."/>
            <person name="Pinto D."/>
            <person name="Vollmers J."/>
            <person name="Rivas-Marin E."/>
            <person name="Kohn T."/>
            <person name="Peeters S.H."/>
            <person name="Heuer A."/>
            <person name="Rast P."/>
            <person name="Oberbeckmann S."/>
            <person name="Bunk B."/>
            <person name="Jeske O."/>
            <person name="Meyerdierks A."/>
            <person name="Storesund J.E."/>
            <person name="Kallscheuer N."/>
            <person name="Luecker S."/>
            <person name="Lage O.M."/>
            <person name="Pohl T."/>
            <person name="Merkel B.J."/>
            <person name="Hornburger P."/>
            <person name="Mueller R.-W."/>
            <person name="Bruemmer F."/>
            <person name="Labrenz M."/>
            <person name="Spormann A.M."/>
            <person name="Op den Camp H."/>
            <person name="Overmann J."/>
            <person name="Amann R."/>
            <person name="Jetten M.S.M."/>
            <person name="Mascher T."/>
            <person name="Medema M.H."/>
            <person name="Devos D.P."/>
            <person name="Kaster A.-K."/>
            <person name="Ovreas L."/>
            <person name="Rohde M."/>
            <person name="Galperin M.Y."/>
            <person name="Jogler C."/>
        </authorList>
    </citation>
    <scope>NUCLEOTIDE SEQUENCE [LARGE SCALE GENOMIC DNA]</scope>
    <source>
        <strain evidence="3 4">Mal48</strain>
    </source>
</reference>
<dbReference type="AlphaFoldDB" id="A0A517QJH7"/>
<keyword evidence="1" id="KW-0175">Coiled coil</keyword>
<keyword evidence="4" id="KW-1185">Reference proteome</keyword>
<accession>A0A517QJH7</accession>
<dbReference type="RefSeq" id="WP_197442048.1">
    <property type="nucleotide sequence ID" value="NZ_CP036267.1"/>
</dbReference>
<dbReference type="InterPro" id="IPR023614">
    <property type="entry name" value="Porin_dom_sf"/>
</dbReference>
<dbReference type="Proteomes" id="UP000315724">
    <property type="component" value="Chromosome"/>
</dbReference>
<proteinExistence type="predicted"/>
<name>A0A517QJH7_9PLAN</name>
<feature type="chain" id="PRO_5021849281" evidence="2">
    <location>
        <begin position="27"/>
        <end position="576"/>
    </location>
</feature>
<dbReference type="EMBL" id="CP036267">
    <property type="protein sequence ID" value="QDT31707.1"/>
    <property type="molecule type" value="Genomic_DNA"/>
</dbReference>
<evidence type="ECO:0000256" key="1">
    <source>
        <dbReference type="SAM" id="Coils"/>
    </source>
</evidence>
<evidence type="ECO:0000256" key="2">
    <source>
        <dbReference type="SAM" id="SignalP"/>
    </source>
</evidence>